<protein>
    <submittedName>
        <fullName evidence="2">Uncharacterized protein</fullName>
    </submittedName>
</protein>
<dbReference type="EMBL" id="FXTP01000003">
    <property type="protein sequence ID" value="SMO51045.1"/>
    <property type="molecule type" value="Genomic_DNA"/>
</dbReference>
<dbReference type="RefSeq" id="WP_142453546.1">
    <property type="nucleotide sequence ID" value="NZ_FXTP01000003.1"/>
</dbReference>
<evidence type="ECO:0000313" key="2">
    <source>
        <dbReference type="EMBL" id="SMO51045.1"/>
    </source>
</evidence>
<keyword evidence="3" id="KW-1185">Reference proteome</keyword>
<feature type="compositionally biased region" description="Basic and acidic residues" evidence="1">
    <location>
        <begin position="224"/>
        <end position="236"/>
    </location>
</feature>
<evidence type="ECO:0000256" key="1">
    <source>
        <dbReference type="SAM" id="MobiDB-lite"/>
    </source>
</evidence>
<gene>
    <name evidence="2" type="ORF">SAMN06265219_103121</name>
</gene>
<feature type="region of interest" description="Disordered" evidence="1">
    <location>
        <begin position="189"/>
        <end position="237"/>
    </location>
</feature>
<sequence length="250" mass="27754">MAVTGCRNSKAIIEAQSSWQSSKVDLSGQYNREPDSLYYSDKQELFYSISNDSNYLYVTIEFNSAAIGQKMLVAGSTLWVDLEGKQMKSLGIQYPLAKNMERRTGAGHSKEGLEDLVEEKTFLKLINFPKIPENEEYYHLADGIVNARVWENPTTRNLIYAAIIPFEQLAAQPFKEEAADEPITIGLETGAFRRPSGPGDGRTPPGGPPGGFPGGGNKQMPPPQDRRQENGLDKATEVWFQFTLKQGEAE</sequence>
<accession>A0A521BVC5</accession>
<proteinExistence type="predicted"/>
<dbReference type="AlphaFoldDB" id="A0A521BVC5"/>
<name>A0A521BVC5_9BACT</name>
<reference evidence="2 3" key="1">
    <citation type="submission" date="2017-05" db="EMBL/GenBank/DDBJ databases">
        <authorList>
            <person name="Varghese N."/>
            <person name="Submissions S."/>
        </authorList>
    </citation>
    <scope>NUCLEOTIDE SEQUENCE [LARGE SCALE GENOMIC DNA]</scope>
    <source>
        <strain evidence="2 3">DSM 21985</strain>
    </source>
</reference>
<dbReference type="Proteomes" id="UP000317557">
    <property type="component" value="Unassembled WGS sequence"/>
</dbReference>
<organism evidence="2 3">
    <name type="scientific">Gracilimonas mengyeensis</name>
    <dbReference type="NCBI Taxonomy" id="1302730"/>
    <lineage>
        <taxon>Bacteria</taxon>
        <taxon>Pseudomonadati</taxon>
        <taxon>Balneolota</taxon>
        <taxon>Balneolia</taxon>
        <taxon>Balneolales</taxon>
        <taxon>Balneolaceae</taxon>
        <taxon>Gracilimonas</taxon>
    </lineage>
</organism>
<evidence type="ECO:0000313" key="3">
    <source>
        <dbReference type="Proteomes" id="UP000317557"/>
    </source>
</evidence>